<evidence type="ECO:0000256" key="3">
    <source>
        <dbReference type="ARBA" id="ARBA00022519"/>
    </source>
</evidence>
<evidence type="ECO:0000259" key="11">
    <source>
        <dbReference type="PROSITE" id="PS51779"/>
    </source>
</evidence>
<dbReference type="InterPro" id="IPR045335">
    <property type="entry name" value="FtsQ_C_sf"/>
</dbReference>
<evidence type="ECO:0000313" key="13">
    <source>
        <dbReference type="Proteomes" id="UP000278085"/>
    </source>
</evidence>
<dbReference type="OrthoDB" id="9790370at2"/>
<keyword evidence="2 9" id="KW-1003">Cell membrane</keyword>
<keyword evidence="3 9" id="KW-0997">Cell inner membrane</keyword>
<accession>A0A430HM53</accession>
<dbReference type="InterPro" id="IPR034746">
    <property type="entry name" value="POTRA"/>
</dbReference>
<evidence type="ECO:0000256" key="4">
    <source>
        <dbReference type="ARBA" id="ARBA00022618"/>
    </source>
</evidence>
<comment type="caution">
    <text evidence="12">The sequence shown here is derived from an EMBL/GenBank/DDBJ whole genome shotgun (WGS) entry which is preliminary data.</text>
</comment>
<dbReference type="Proteomes" id="UP000278085">
    <property type="component" value="Unassembled WGS sequence"/>
</dbReference>
<keyword evidence="13" id="KW-1185">Reference proteome</keyword>
<name>A0A430HM53_9BURK</name>
<dbReference type="PROSITE" id="PS51779">
    <property type="entry name" value="POTRA"/>
    <property type="match status" value="1"/>
</dbReference>
<gene>
    <name evidence="9" type="primary">ftsQ</name>
    <name evidence="12" type="ORF">EJB06_13365</name>
</gene>
<proteinExistence type="inferred from homology"/>
<dbReference type="GO" id="GO:0032153">
    <property type="term" value="C:cell division site"/>
    <property type="evidence" value="ECO:0007669"/>
    <property type="project" value="UniProtKB-UniRule"/>
</dbReference>
<dbReference type="Pfam" id="PF03799">
    <property type="entry name" value="FtsQ_DivIB_C"/>
    <property type="match status" value="1"/>
</dbReference>
<dbReference type="GO" id="GO:0090529">
    <property type="term" value="P:cell septum assembly"/>
    <property type="evidence" value="ECO:0007669"/>
    <property type="project" value="InterPro"/>
</dbReference>
<keyword evidence="7 9" id="KW-0472">Membrane</keyword>
<evidence type="ECO:0000256" key="5">
    <source>
        <dbReference type="ARBA" id="ARBA00022692"/>
    </source>
</evidence>
<feature type="transmembrane region" description="Helical" evidence="9">
    <location>
        <begin position="12"/>
        <end position="31"/>
    </location>
</feature>
<comment type="subunit">
    <text evidence="9">Part of a complex composed of FtsB, FtsL and FtsQ.</text>
</comment>
<feature type="region of interest" description="Disordered" evidence="10">
    <location>
        <begin position="249"/>
        <end position="283"/>
    </location>
</feature>
<dbReference type="GO" id="GO:0005886">
    <property type="term" value="C:plasma membrane"/>
    <property type="evidence" value="ECO:0007669"/>
    <property type="project" value="UniProtKB-SubCell"/>
</dbReference>
<keyword evidence="8 9" id="KW-0131">Cell cycle</keyword>
<comment type="similarity">
    <text evidence="9">Belongs to the FtsQ/DivIB family. FtsQ subfamily.</text>
</comment>
<feature type="domain" description="POTRA" evidence="11">
    <location>
        <begin position="37"/>
        <end position="110"/>
    </location>
</feature>
<evidence type="ECO:0000256" key="9">
    <source>
        <dbReference type="HAMAP-Rule" id="MF_00911"/>
    </source>
</evidence>
<comment type="function">
    <text evidence="9">Essential cell division protein. May link together the upstream cell division proteins, which are predominantly cytoplasmic, with the downstream cell division proteins, which are predominantly periplasmic. May control correct divisome assembly.</text>
</comment>
<dbReference type="AlphaFoldDB" id="A0A430HM53"/>
<dbReference type="InterPro" id="IPR026579">
    <property type="entry name" value="FtsQ"/>
</dbReference>
<dbReference type="GO" id="GO:0043093">
    <property type="term" value="P:FtsZ-dependent cytokinesis"/>
    <property type="evidence" value="ECO:0007669"/>
    <property type="project" value="UniProtKB-UniRule"/>
</dbReference>
<dbReference type="Gene3D" id="3.10.20.310">
    <property type="entry name" value="membrane protein fhac"/>
    <property type="match status" value="1"/>
</dbReference>
<dbReference type="PANTHER" id="PTHR35851">
    <property type="entry name" value="CELL DIVISION PROTEIN FTSQ"/>
    <property type="match status" value="1"/>
</dbReference>
<protein>
    <recommendedName>
        <fullName evidence="9">Cell division protein FtsQ</fullName>
    </recommendedName>
</protein>
<evidence type="ECO:0000256" key="7">
    <source>
        <dbReference type="ARBA" id="ARBA00023136"/>
    </source>
</evidence>
<dbReference type="Pfam" id="PF08478">
    <property type="entry name" value="POTRA_1"/>
    <property type="match status" value="1"/>
</dbReference>
<keyword evidence="6 9" id="KW-1133">Transmembrane helix</keyword>
<evidence type="ECO:0000256" key="8">
    <source>
        <dbReference type="ARBA" id="ARBA00023306"/>
    </source>
</evidence>
<keyword evidence="4 9" id="KW-0132">Cell division</keyword>
<evidence type="ECO:0000256" key="1">
    <source>
        <dbReference type="ARBA" id="ARBA00004370"/>
    </source>
</evidence>
<evidence type="ECO:0000256" key="10">
    <source>
        <dbReference type="SAM" id="MobiDB-lite"/>
    </source>
</evidence>
<comment type="subcellular location">
    <subcellularLocation>
        <location evidence="9">Cell inner membrane</location>
        <topology evidence="9">Single-pass type II membrane protein</topology>
    </subcellularLocation>
    <subcellularLocation>
        <location evidence="1">Membrane</location>
    </subcellularLocation>
    <text evidence="9">Localizes to the division septum.</text>
</comment>
<dbReference type="PROSITE" id="PS51257">
    <property type="entry name" value="PROKAR_LIPOPROTEIN"/>
    <property type="match status" value="1"/>
</dbReference>
<dbReference type="InterPro" id="IPR013685">
    <property type="entry name" value="POTRA_FtsQ_type"/>
</dbReference>
<evidence type="ECO:0000313" key="12">
    <source>
        <dbReference type="EMBL" id="RSZ58615.1"/>
    </source>
</evidence>
<reference evidence="12 13" key="1">
    <citation type="submission" date="2018-12" db="EMBL/GenBank/DDBJ databases">
        <authorList>
            <person name="Yang E."/>
        </authorList>
    </citation>
    <scope>NUCLEOTIDE SEQUENCE [LARGE SCALE GENOMIC DNA]</scope>
    <source>
        <strain evidence="12 13">SOD</strain>
    </source>
</reference>
<dbReference type="EMBL" id="RXLQ01000006">
    <property type="protein sequence ID" value="RSZ58615.1"/>
    <property type="molecule type" value="Genomic_DNA"/>
</dbReference>
<dbReference type="InterPro" id="IPR005548">
    <property type="entry name" value="Cell_div_FtsQ/DivIB_C"/>
</dbReference>
<dbReference type="HAMAP" id="MF_00911">
    <property type="entry name" value="FtsQ_subfam"/>
    <property type="match status" value="1"/>
</dbReference>
<feature type="compositionally biased region" description="Low complexity" evidence="10">
    <location>
        <begin position="272"/>
        <end position="283"/>
    </location>
</feature>
<dbReference type="Gene3D" id="3.40.50.11690">
    <property type="entry name" value="Cell division protein FtsQ/DivIB"/>
    <property type="match status" value="1"/>
</dbReference>
<keyword evidence="5 9" id="KW-0812">Transmembrane</keyword>
<sequence length="283" mass="31457">MWHDVRALNATASGLMAAVVIACLASGVWWLSQLPMFTLRTVRVDSVFGTELKHVNKLTLRAGVVGRIKGNFFTTNLEQVRTAFEAVPWVRRATVRREWPDQLIVEVEEHEALGTWGEDGRLLSMKGDVFTANLAEADEDHPLPALDGPEGSEKEVLARFLELRAMFAPIGLVPEKLDLSNRYAWTVKLDNGTSVALGREQDKTTLKERVQRLVGIYPQLASRLQDGIDTIDMRYQNGLALSAAALVLPDDPHKPVKPAAKPVVKKTEKTTSRSTSNKPKQRQ</sequence>
<dbReference type="PANTHER" id="PTHR35851:SF1">
    <property type="entry name" value="CELL DIVISION PROTEIN FTSQ"/>
    <property type="match status" value="1"/>
</dbReference>
<evidence type="ECO:0000256" key="6">
    <source>
        <dbReference type="ARBA" id="ARBA00022989"/>
    </source>
</evidence>
<dbReference type="RefSeq" id="WP_126074513.1">
    <property type="nucleotide sequence ID" value="NZ_CP051166.1"/>
</dbReference>
<evidence type="ECO:0000256" key="2">
    <source>
        <dbReference type="ARBA" id="ARBA00022475"/>
    </source>
</evidence>
<organism evidence="12 13">
    <name type="scientific">Massilia atriviolacea</name>
    <dbReference type="NCBI Taxonomy" id="2495579"/>
    <lineage>
        <taxon>Bacteria</taxon>
        <taxon>Pseudomonadati</taxon>
        <taxon>Pseudomonadota</taxon>
        <taxon>Betaproteobacteria</taxon>
        <taxon>Burkholderiales</taxon>
        <taxon>Oxalobacteraceae</taxon>
        <taxon>Telluria group</taxon>
        <taxon>Massilia</taxon>
    </lineage>
</organism>